<feature type="compositionally biased region" description="Polar residues" evidence="2">
    <location>
        <begin position="1"/>
        <end position="12"/>
    </location>
</feature>
<evidence type="ECO:0000256" key="2">
    <source>
        <dbReference type="SAM" id="MobiDB-lite"/>
    </source>
</evidence>
<feature type="region of interest" description="Disordered" evidence="2">
    <location>
        <begin position="1"/>
        <end position="31"/>
    </location>
</feature>
<comment type="similarity">
    <text evidence="1">Belongs to the SEC23/SEC24 family. SEC23 subfamily.</text>
</comment>
<sequence>MSSSLDTPQLSTKACAGSYSHPSSSIVPETPDASISYSQQIIPAPPSSSAPRILSSNTGASLIRGTPAAIGLFRAPKSLIMLPLHTTPFPYRNYALSFTVRSPMHAQNVPVQAENVSTEDEGGQVGEEEEEEECAERDEVKLVLEVARAQRKICRVEQQLSTARLEEIDALGNLYRFRAELTERKLQYADFDLGHVRHSIQKNGVSLCDLPSTRKRRRMSDNGVTVPRIFVFVVDTCLDEEDLKVLHKATPASPGYIPPCALVGLITLGTTTQVHELSYVERNMLGLSTLARAAPRPGLLMPQQALGAARFLLPMQWVEFQLTRVLVFLQCDP</sequence>
<dbReference type="InterPro" id="IPR006896">
    <property type="entry name" value="Sec23/24_trunk_dom"/>
</dbReference>
<keyword evidence="5" id="KW-1185">Reference proteome</keyword>
<evidence type="ECO:0000259" key="3">
    <source>
        <dbReference type="Pfam" id="PF04811"/>
    </source>
</evidence>
<proteinExistence type="inferred from homology"/>
<keyword evidence="1" id="KW-0653">Protein transport</keyword>
<reference evidence="4 5" key="1">
    <citation type="submission" date="2014-04" db="EMBL/GenBank/DDBJ databases">
        <authorList>
            <consortium name="DOE Joint Genome Institute"/>
            <person name="Kuo A."/>
            <person name="Kohler A."/>
            <person name="Costa M.D."/>
            <person name="Nagy L.G."/>
            <person name="Floudas D."/>
            <person name="Copeland A."/>
            <person name="Barry K.W."/>
            <person name="Cichocki N."/>
            <person name="Veneault-Fourrey C."/>
            <person name="LaButti K."/>
            <person name="Lindquist E.A."/>
            <person name="Lipzen A."/>
            <person name="Lundell T."/>
            <person name="Morin E."/>
            <person name="Murat C."/>
            <person name="Sun H."/>
            <person name="Tunlid A."/>
            <person name="Henrissat B."/>
            <person name="Grigoriev I.V."/>
            <person name="Hibbett D.S."/>
            <person name="Martin F."/>
            <person name="Nordberg H.P."/>
            <person name="Cantor M.N."/>
            <person name="Hua S.X."/>
        </authorList>
    </citation>
    <scope>NUCLEOTIDE SEQUENCE [LARGE SCALE GENOMIC DNA]</scope>
    <source>
        <strain evidence="4 5">441</strain>
    </source>
</reference>
<dbReference type="OrthoDB" id="2608786at2759"/>
<reference evidence="5" key="2">
    <citation type="submission" date="2015-01" db="EMBL/GenBank/DDBJ databases">
        <title>Evolutionary Origins and Diversification of the Mycorrhizal Mutualists.</title>
        <authorList>
            <consortium name="DOE Joint Genome Institute"/>
            <consortium name="Mycorrhizal Genomics Consortium"/>
            <person name="Kohler A."/>
            <person name="Kuo A."/>
            <person name="Nagy L.G."/>
            <person name="Floudas D."/>
            <person name="Copeland A."/>
            <person name="Barry K.W."/>
            <person name="Cichocki N."/>
            <person name="Veneault-Fourrey C."/>
            <person name="LaButti K."/>
            <person name="Lindquist E.A."/>
            <person name="Lipzen A."/>
            <person name="Lundell T."/>
            <person name="Morin E."/>
            <person name="Murat C."/>
            <person name="Riley R."/>
            <person name="Ohm R."/>
            <person name="Sun H."/>
            <person name="Tunlid A."/>
            <person name="Henrissat B."/>
            <person name="Grigoriev I.V."/>
            <person name="Hibbett D.S."/>
            <person name="Martin F."/>
        </authorList>
    </citation>
    <scope>NUCLEOTIDE SEQUENCE [LARGE SCALE GENOMIC DNA]</scope>
    <source>
        <strain evidence="5">441</strain>
    </source>
</reference>
<keyword evidence="1" id="KW-0256">Endoplasmic reticulum</keyword>
<dbReference type="GO" id="GO:0070971">
    <property type="term" value="C:endoplasmic reticulum exit site"/>
    <property type="evidence" value="ECO:0007669"/>
    <property type="project" value="TreeGrafter"/>
</dbReference>
<dbReference type="GO" id="GO:0090110">
    <property type="term" value="P:COPII-coated vesicle cargo loading"/>
    <property type="evidence" value="ECO:0007669"/>
    <property type="project" value="TreeGrafter"/>
</dbReference>
<keyword evidence="1" id="KW-0968">Cytoplasmic vesicle</keyword>
<dbReference type="InterPro" id="IPR036465">
    <property type="entry name" value="vWFA_dom_sf"/>
</dbReference>
<dbReference type="GO" id="GO:0000139">
    <property type="term" value="C:Golgi membrane"/>
    <property type="evidence" value="ECO:0007669"/>
    <property type="project" value="UniProtKB-SubCell"/>
</dbReference>
<feature type="domain" description="Sec23/Sec24 trunk" evidence="3">
    <location>
        <begin position="227"/>
        <end position="329"/>
    </location>
</feature>
<keyword evidence="1" id="KW-0479">Metal-binding</keyword>
<dbReference type="InterPro" id="IPR037364">
    <property type="entry name" value="Sec23"/>
</dbReference>
<dbReference type="GO" id="GO:0005789">
    <property type="term" value="C:endoplasmic reticulum membrane"/>
    <property type="evidence" value="ECO:0007669"/>
    <property type="project" value="UniProtKB-SubCell"/>
</dbReference>
<dbReference type="Proteomes" id="UP000054018">
    <property type="component" value="Unassembled WGS sequence"/>
</dbReference>
<evidence type="ECO:0000313" key="5">
    <source>
        <dbReference type="Proteomes" id="UP000054018"/>
    </source>
</evidence>
<protein>
    <recommendedName>
        <fullName evidence="1">Protein transport protein SEC23</fullName>
    </recommendedName>
</protein>
<dbReference type="PANTHER" id="PTHR11141">
    <property type="entry name" value="PROTEIN TRANSPORT PROTEIN SEC23"/>
    <property type="match status" value="1"/>
</dbReference>
<evidence type="ECO:0000313" key="4">
    <source>
        <dbReference type="EMBL" id="KIK13398.1"/>
    </source>
</evidence>
<dbReference type="STRING" id="765257.A0A0C9Z024"/>
<dbReference type="PANTHER" id="PTHR11141:SF0">
    <property type="entry name" value="PROTEIN TRANSPORT PROTEIN SEC23"/>
    <property type="match status" value="1"/>
</dbReference>
<keyword evidence="1" id="KW-0472">Membrane</keyword>
<dbReference type="SUPFAM" id="SSF53300">
    <property type="entry name" value="vWA-like"/>
    <property type="match status" value="1"/>
</dbReference>
<comment type="subcellular location">
    <subcellularLocation>
        <location evidence="1">Cytoplasm</location>
    </subcellularLocation>
    <subcellularLocation>
        <location evidence="1">Cytoplasmic vesicle</location>
        <location evidence="1">COPII-coated vesicle membrane</location>
        <topology evidence="1">Peripheral membrane protein</topology>
        <orientation evidence="1">Cytoplasmic side</orientation>
    </subcellularLocation>
    <subcellularLocation>
        <location evidence="1">Endoplasmic reticulum membrane</location>
        <topology evidence="1">Peripheral membrane protein</topology>
        <orientation evidence="1">Cytoplasmic side</orientation>
    </subcellularLocation>
    <subcellularLocation>
        <location evidence="1">Golgi apparatus membrane</location>
        <topology evidence="1">Peripheral membrane protein</topology>
        <orientation evidence="1">Cytoplasmic side</orientation>
    </subcellularLocation>
</comment>
<keyword evidence="1" id="KW-0931">ER-Golgi transport</keyword>
<feature type="compositionally biased region" description="Acidic residues" evidence="2">
    <location>
        <begin position="117"/>
        <end position="132"/>
    </location>
</feature>
<dbReference type="GO" id="GO:0005096">
    <property type="term" value="F:GTPase activator activity"/>
    <property type="evidence" value="ECO:0007669"/>
    <property type="project" value="TreeGrafter"/>
</dbReference>
<feature type="region of interest" description="Disordered" evidence="2">
    <location>
        <begin position="113"/>
        <end position="132"/>
    </location>
</feature>
<keyword evidence="1" id="KW-0862">Zinc</keyword>
<gene>
    <name evidence="4" type="ORF">PISMIDRAFT_18018</name>
</gene>
<dbReference type="GO" id="GO:0030127">
    <property type="term" value="C:COPII vesicle coat"/>
    <property type="evidence" value="ECO:0007669"/>
    <property type="project" value="InterPro"/>
</dbReference>
<dbReference type="EMBL" id="KN833998">
    <property type="protein sequence ID" value="KIK13398.1"/>
    <property type="molecule type" value="Genomic_DNA"/>
</dbReference>
<keyword evidence="1" id="KW-0963">Cytoplasm</keyword>
<dbReference type="Gene3D" id="3.40.50.410">
    <property type="entry name" value="von Willebrand factor, type A domain"/>
    <property type="match status" value="1"/>
</dbReference>
<dbReference type="GO" id="GO:0046872">
    <property type="term" value="F:metal ion binding"/>
    <property type="evidence" value="ECO:0007669"/>
    <property type="project" value="UniProtKB-KW"/>
</dbReference>
<organism evidence="4 5">
    <name type="scientific">Pisolithus microcarpus 441</name>
    <dbReference type="NCBI Taxonomy" id="765257"/>
    <lineage>
        <taxon>Eukaryota</taxon>
        <taxon>Fungi</taxon>
        <taxon>Dikarya</taxon>
        <taxon>Basidiomycota</taxon>
        <taxon>Agaricomycotina</taxon>
        <taxon>Agaricomycetes</taxon>
        <taxon>Agaricomycetidae</taxon>
        <taxon>Boletales</taxon>
        <taxon>Sclerodermatineae</taxon>
        <taxon>Pisolithaceae</taxon>
        <taxon>Pisolithus</taxon>
    </lineage>
</organism>
<dbReference type="GO" id="GO:0006886">
    <property type="term" value="P:intracellular protein transport"/>
    <property type="evidence" value="ECO:0007669"/>
    <property type="project" value="InterPro"/>
</dbReference>
<keyword evidence="1" id="KW-0333">Golgi apparatus</keyword>
<name>A0A0C9Z024_9AGAM</name>
<dbReference type="HOGENOM" id="CLU_082480_0_0_1"/>
<evidence type="ECO:0000256" key="1">
    <source>
        <dbReference type="RuleBase" id="RU365030"/>
    </source>
</evidence>
<keyword evidence="1" id="KW-0813">Transport</keyword>
<accession>A0A0C9Z024</accession>
<dbReference type="Pfam" id="PF04811">
    <property type="entry name" value="Sec23_trunk"/>
    <property type="match status" value="1"/>
</dbReference>
<dbReference type="AlphaFoldDB" id="A0A0C9Z024"/>
<comment type="function">
    <text evidence="1">Component of the coat protein complex II (COPII) which promotes the formation of transport vesicles from the endoplasmic reticulum (ER). The coat has two main functions, the physical deformation of the endoplasmic reticulum membrane into vesicles and the selection of cargo molecules.</text>
</comment>